<dbReference type="GO" id="GO:0016301">
    <property type="term" value="F:kinase activity"/>
    <property type="evidence" value="ECO:0007669"/>
    <property type="project" value="UniProtKB-KW"/>
</dbReference>
<dbReference type="RefSeq" id="WP_152891986.1">
    <property type="nucleotide sequence ID" value="NZ_WHJC01000403.1"/>
</dbReference>
<keyword evidence="2" id="KW-0597">Phosphoprotein</keyword>
<evidence type="ECO:0000256" key="3">
    <source>
        <dbReference type="ARBA" id="ARBA00022597"/>
    </source>
</evidence>
<keyword evidence="10" id="KW-1185">Reference proteome</keyword>
<dbReference type="SUPFAM" id="SSF52794">
    <property type="entry name" value="PTS system IIB component-like"/>
    <property type="match status" value="1"/>
</dbReference>
<accession>A0A6I1MS59</accession>
<dbReference type="OrthoDB" id="9808134at2"/>
<sequence length="111" mass="12539">MNRIVLICSIGMSTTLLVSKMKASAKEKGINCTIKAISELELKKYENEVDVVLLGPQVKFMFKKLQNKFQEKCIPVDMINTVDYGTMNGEKVLKQALNLLQCKRNETKAII</sequence>
<keyword evidence="3 9" id="KW-0762">Sugar transport</keyword>
<evidence type="ECO:0000256" key="5">
    <source>
        <dbReference type="ARBA" id="ARBA00022683"/>
    </source>
</evidence>
<proteinExistence type="predicted"/>
<evidence type="ECO:0000259" key="8">
    <source>
        <dbReference type="PROSITE" id="PS51100"/>
    </source>
</evidence>
<evidence type="ECO:0000256" key="7">
    <source>
        <dbReference type="PROSITE-ProRule" id="PRU00423"/>
    </source>
</evidence>
<organism evidence="9 10">
    <name type="scientific">Clostridium tarantellae</name>
    <dbReference type="NCBI Taxonomy" id="39493"/>
    <lineage>
        <taxon>Bacteria</taxon>
        <taxon>Bacillati</taxon>
        <taxon>Bacillota</taxon>
        <taxon>Clostridia</taxon>
        <taxon>Eubacteriales</taxon>
        <taxon>Clostridiaceae</taxon>
        <taxon>Clostridium</taxon>
    </lineage>
</organism>
<comment type="caution">
    <text evidence="9">The sequence shown here is derived from an EMBL/GenBank/DDBJ whole genome shotgun (WGS) entry which is preliminary data.</text>
</comment>
<dbReference type="InterPro" id="IPR003501">
    <property type="entry name" value="PTS_EIIB_2/3"/>
</dbReference>
<dbReference type="InterPro" id="IPR036095">
    <property type="entry name" value="PTS_EIIB-like_sf"/>
</dbReference>
<dbReference type="Pfam" id="PF02302">
    <property type="entry name" value="PTS_IIB"/>
    <property type="match status" value="1"/>
</dbReference>
<feature type="domain" description="PTS EIIB type-3" evidence="8">
    <location>
        <begin position="1"/>
        <end position="106"/>
    </location>
</feature>
<dbReference type="PANTHER" id="PTHR34581:SF2">
    <property type="entry name" value="PTS SYSTEM N,N'-DIACETYLCHITOBIOSE-SPECIFIC EIIB COMPONENT"/>
    <property type="match status" value="1"/>
</dbReference>
<feature type="modified residue" description="Phosphocysteine; by EIIA" evidence="7">
    <location>
        <position position="8"/>
    </location>
</feature>
<evidence type="ECO:0000256" key="6">
    <source>
        <dbReference type="ARBA" id="ARBA00022777"/>
    </source>
</evidence>
<dbReference type="GO" id="GO:0009401">
    <property type="term" value="P:phosphoenolpyruvate-dependent sugar phosphotransferase system"/>
    <property type="evidence" value="ECO:0007669"/>
    <property type="project" value="UniProtKB-KW"/>
</dbReference>
<evidence type="ECO:0000256" key="1">
    <source>
        <dbReference type="ARBA" id="ARBA00022448"/>
    </source>
</evidence>
<reference evidence="9 10" key="1">
    <citation type="submission" date="2019-10" db="EMBL/GenBank/DDBJ databases">
        <title>The Genome Sequence of Clostridium tarantellae Isolated from Fish Brain.</title>
        <authorList>
            <person name="Bano L."/>
            <person name="Kiel M."/>
            <person name="Sales G."/>
            <person name="Doxey A.C."/>
            <person name="Mansfield M.J."/>
            <person name="Schiavone M."/>
            <person name="Rossetto O."/>
            <person name="Pirazzini M."/>
            <person name="Dobrindt U."/>
            <person name="Montecucco C."/>
        </authorList>
    </citation>
    <scope>NUCLEOTIDE SEQUENCE [LARGE SCALE GENOMIC DNA]</scope>
    <source>
        <strain evidence="9 10">DSM 3997</strain>
    </source>
</reference>
<dbReference type="InterPro" id="IPR013012">
    <property type="entry name" value="PTS_EIIB_3"/>
</dbReference>
<dbReference type="GO" id="GO:0008982">
    <property type="term" value="F:protein-N(PI)-phosphohistidine-sugar phosphotransferase activity"/>
    <property type="evidence" value="ECO:0007669"/>
    <property type="project" value="InterPro"/>
</dbReference>
<dbReference type="PANTHER" id="PTHR34581">
    <property type="entry name" value="PTS SYSTEM N,N'-DIACETYLCHITOBIOSE-SPECIFIC EIIB COMPONENT"/>
    <property type="match status" value="1"/>
</dbReference>
<dbReference type="Gene3D" id="3.40.50.2300">
    <property type="match status" value="1"/>
</dbReference>
<keyword evidence="1" id="KW-0813">Transport</keyword>
<dbReference type="EMBL" id="WHJC01000403">
    <property type="protein sequence ID" value="MPQ45027.1"/>
    <property type="molecule type" value="Genomic_DNA"/>
</dbReference>
<keyword evidence="4" id="KW-0808">Transferase</keyword>
<name>A0A6I1MS59_9CLOT</name>
<protein>
    <submittedName>
        <fullName evidence="9">PTS sugar transporter subunit IIB</fullName>
    </submittedName>
</protein>
<keyword evidence="6" id="KW-0418">Kinase</keyword>
<evidence type="ECO:0000256" key="4">
    <source>
        <dbReference type="ARBA" id="ARBA00022679"/>
    </source>
</evidence>
<dbReference type="AlphaFoldDB" id="A0A6I1MS59"/>
<evidence type="ECO:0000256" key="2">
    <source>
        <dbReference type="ARBA" id="ARBA00022553"/>
    </source>
</evidence>
<keyword evidence="5" id="KW-0598">Phosphotransferase system</keyword>
<evidence type="ECO:0000313" key="10">
    <source>
        <dbReference type="Proteomes" id="UP000430345"/>
    </source>
</evidence>
<dbReference type="InterPro" id="IPR051819">
    <property type="entry name" value="PTS_sugar-specific_EIIB"/>
</dbReference>
<evidence type="ECO:0000313" key="9">
    <source>
        <dbReference type="EMBL" id="MPQ45027.1"/>
    </source>
</evidence>
<dbReference type="Proteomes" id="UP000430345">
    <property type="component" value="Unassembled WGS sequence"/>
</dbReference>
<dbReference type="CDD" id="cd05564">
    <property type="entry name" value="PTS_IIB_chitobiose_lichenan"/>
    <property type="match status" value="1"/>
</dbReference>
<gene>
    <name evidence="9" type="ORF">GBZ86_14980</name>
</gene>
<dbReference type="PROSITE" id="PS51100">
    <property type="entry name" value="PTS_EIIB_TYPE_3"/>
    <property type="match status" value="1"/>
</dbReference>